<keyword evidence="3" id="KW-1185">Reference proteome</keyword>
<accession>A0A834HMM4</accession>
<dbReference type="Proteomes" id="UP000625711">
    <property type="component" value="Unassembled WGS sequence"/>
</dbReference>
<feature type="compositionally biased region" description="Basic residues" evidence="1">
    <location>
        <begin position="100"/>
        <end position="121"/>
    </location>
</feature>
<proteinExistence type="predicted"/>
<feature type="region of interest" description="Disordered" evidence="1">
    <location>
        <begin position="100"/>
        <end position="148"/>
    </location>
</feature>
<sequence>MRLPKGRVPRQQRYTASVPSAARYETCAIPRSWFLGTTVVPSSSPVLSSTPAARCPLRDDRVTEIDIVADPSGRFDVRITPQVTPRHLGDRRFERVPPKRHRVVTRKRGGSRDGRGRRRKGTGAMGGPLPPPAGGRRRSRSQRTRYCRGSTGVKKVEAVWWTDIPPGYWSGRPLTDLLEFRLL</sequence>
<protein>
    <submittedName>
        <fullName evidence="2">Uncharacterized protein</fullName>
    </submittedName>
</protein>
<evidence type="ECO:0000313" key="3">
    <source>
        <dbReference type="Proteomes" id="UP000625711"/>
    </source>
</evidence>
<dbReference type="AlphaFoldDB" id="A0A834HMM4"/>
<evidence type="ECO:0000256" key="1">
    <source>
        <dbReference type="SAM" id="MobiDB-lite"/>
    </source>
</evidence>
<organism evidence="2 3">
    <name type="scientific">Rhynchophorus ferrugineus</name>
    <name type="common">Red palm weevil</name>
    <name type="synonym">Curculio ferrugineus</name>
    <dbReference type="NCBI Taxonomy" id="354439"/>
    <lineage>
        <taxon>Eukaryota</taxon>
        <taxon>Metazoa</taxon>
        <taxon>Ecdysozoa</taxon>
        <taxon>Arthropoda</taxon>
        <taxon>Hexapoda</taxon>
        <taxon>Insecta</taxon>
        <taxon>Pterygota</taxon>
        <taxon>Neoptera</taxon>
        <taxon>Endopterygota</taxon>
        <taxon>Coleoptera</taxon>
        <taxon>Polyphaga</taxon>
        <taxon>Cucujiformia</taxon>
        <taxon>Curculionidae</taxon>
        <taxon>Dryophthorinae</taxon>
        <taxon>Rhynchophorus</taxon>
    </lineage>
</organism>
<gene>
    <name evidence="2" type="ORF">GWI33_000593</name>
</gene>
<dbReference type="EMBL" id="JAACXV010018189">
    <property type="protein sequence ID" value="KAF7264138.1"/>
    <property type="molecule type" value="Genomic_DNA"/>
</dbReference>
<feature type="compositionally biased region" description="Basic residues" evidence="1">
    <location>
        <begin position="135"/>
        <end position="146"/>
    </location>
</feature>
<name>A0A834HMM4_RHYFE</name>
<comment type="caution">
    <text evidence="2">The sequence shown here is derived from an EMBL/GenBank/DDBJ whole genome shotgun (WGS) entry which is preliminary data.</text>
</comment>
<evidence type="ECO:0000313" key="2">
    <source>
        <dbReference type="EMBL" id="KAF7264138.1"/>
    </source>
</evidence>
<reference evidence="2" key="1">
    <citation type="submission" date="2020-08" db="EMBL/GenBank/DDBJ databases">
        <title>Genome sequencing and assembly of the red palm weevil Rhynchophorus ferrugineus.</title>
        <authorList>
            <person name="Dias G.B."/>
            <person name="Bergman C.M."/>
            <person name="Manee M."/>
        </authorList>
    </citation>
    <scope>NUCLEOTIDE SEQUENCE</scope>
    <source>
        <strain evidence="2">AA-2017</strain>
        <tissue evidence="2">Whole larva</tissue>
    </source>
</reference>